<dbReference type="Gene3D" id="2.30.110.10">
    <property type="entry name" value="Electron Transport, Fmn-binding Protein, Chain A"/>
    <property type="match status" value="1"/>
</dbReference>
<dbReference type="SMART" id="SM00903">
    <property type="entry name" value="Flavin_Reduct"/>
    <property type="match status" value="1"/>
</dbReference>
<dbReference type="InterPro" id="IPR012349">
    <property type="entry name" value="Split_barrel_FMN-bd"/>
</dbReference>
<comment type="similarity">
    <text evidence="3">Belongs to the flavoredoxin family.</text>
</comment>
<proteinExistence type="inferred from homology"/>
<organism evidence="5 6">
    <name type="scientific">Intestinimonas butyriciproducens</name>
    <dbReference type="NCBI Taxonomy" id="1297617"/>
    <lineage>
        <taxon>Bacteria</taxon>
        <taxon>Bacillati</taxon>
        <taxon>Bacillota</taxon>
        <taxon>Clostridia</taxon>
        <taxon>Eubacteriales</taxon>
        <taxon>Intestinimonas</taxon>
    </lineage>
</organism>
<dbReference type="STRING" id="1297617.IB211_01407c"/>
<evidence type="ECO:0000313" key="6">
    <source>
        <dbReference type="Proteomes" id="UP000064844"/>
    </source>
</evidence>
<dbReference type="KEGG" id="ibu:IB211_01407c"/>
<dbReference type="PANTHER" id="PTHR43567:SF1">
    <property type="entry name" value="FLAVOREDOXIN"/>
    <property type="match status" value="1"/>
</dbReference>
<keyword evidence="2" id="KW-0285">Flavoprotein</keyword>
<evidence type="ECO:0000259" key="4">
    <source>
        <dbReference type="SMART" id="SM00903"/>
    </source>
</evidence>
<evidence type="ECO:0000256" key="1">
    <source>
        <dbReference type="ARBA" id="ARBA00001917"/>
    </source>
</evidence>
<dbReference type="PATRIC" id="fig|1297617.4.peg.1440"/>
<protein>
    <submittedName>
        <fullName evidence="5">Flavoredoxin</fullName>
    </submittedName>
</protein>
<reference evidence="6" key="2">
    <citation type="submission" date="2015-04" db="EMBL/GenBank/DDBJ databases">
        <title>A butyrogenic pathway from the amino acid lysine in a human gut commensal.</title>
        <authorList>
            <person name="de Vos W.M."/>
            <person name="Bui N.T.P."/>
            <person name="Plugge C.M."/>
            <person name="Ritari J."/>
        </authorList>
    </citation>
    <scope>NUCLEOTIDE SEQUENCE [LARGE SCALE GENOMIC DNA]</scope>
    <source>
        <strain evidence="6">AF211</strain>
    </source>
</reference>
<name>A0A0S2W353_9FIRM</name>
<evidence type="ECO:0000313" key="5">
    <source>
        <dbReference type="EMBL" id="ALP93800.1"/>
    </source>
</evidence>
<feature type="domain" description="Flavin reductase like" evidence="4">
    <location>
        <begin position="9"/>
        <end position="150"/>
    </location>
</feature>
<dbReference type="InterPro" id="IPR002563">
    <property type="entry name" value="Flavin_Rdtase-like_dom"/>
</dbReference>
<dbReference type="Proteomes" id="UP000064844">
    <property type="component" value="Chromosome"/>
</dbReference>
<dbReference type="RefSeq" id="WP_058117569.1">
    <property type="nucleotide sequence ID" value="NZ_CP011307.1"/>
</dbReference>
<dbReference type="eggNOG" id="COG1853">
    <property type="taxonomic scope" value="Bacteria"/>
</dbReference>
<dbReference type="GO" id="GO:0010181">
    <property type="term" value="F:FMN binding"/>
    <property type="evidence" value="ECO:0007669"/>
    <property type="project" value="InterPro"/>
</dbReference>
<dbReference type="EMBL" id="CP011307">
    <property type="protein sequence ID" value="ALP93800.1"/>
    <property type="molecule type" value="Genomic_DNA"/>
</dbReference>
<evidence type="ECO:0000256" key="2">
    <source>
        <dbReference type="ARBA" id="ARBA00022630"/>
    </source>
</evidence>
<dbReference type="Pfam" id="PF01613">
    <property type="entry name" value="Flavin_Reduct"/>
    <property type="match status" value="1"/>
</dbReference>
<dbReference type="PANTHER" id="PTHR43567">
    <property type="entry name" value="FLAVOREDOXIN-RELATED-RELATED"/>
    <property type="match status" value="1"/>
</dbReference>
<keyword evidence="6" id="KW-1185">Reference proteome</keyword>
<reference evidence="5 6" key="1">
    <citation type="journal article" date="2015" name="Nat. Commun.">
        <title>Production of butyrate from lysine and the Amadori product fructoselysine by a human gut commensal.</title>
        <authorList>
            <person name="Bui T.P."/>
            <person name="Ritari J."/>
            <person name="Boeren S."/>
            <person name="de Waard P."/>
            <person name="Plugge C.M."/>
            <person name="de Vos W.M."/>
        </authorList>
    </citation>
    <scope>NUCLEOTIDE SEQUENCE [LARGE SCALE GENOMIC DNA]</scope>
    <source>
        <strain evidence="5 6">AF211</strain>
    </source>
</reference>
<dbReference type="GO" id="GO:0016646">
    <property type="term" value="F:oxidoreductase activity, acting on the CH-NH group of donors, NAD or NADP as acceptor"/>
    <property type="evidence" value="ECO:0007669"/>
    <property type="project" value="UniProtKB-ARBA"/>
</dbReference>
<dbReference type="AlphaFoldDB" id="A0A0S2W353"/>
<sequence length="183" mass="19574">MKKQIGSVLALYPTPLTVVGAMVAGRPNWLLAGHLGIIGHDRVMVSLSNTHYTNRGIRETGALSVNIVDEVILEKADQAGCVSGSHADKSALFSFRIGEGGAPIVDEAPVSMACTVEDVYKTEGFENFICKIAATYAEETLLTSDGTLNYHTLKPVLFEMPTYSYLKTGEVIGTCMTLGGSRT</sequence>
<evidence type="ECO:0000256" key="3">
    <source>
        <dbReference type="ARBA" id="ARBA00038054"/>
    </source>
</evidence>
<gene>
    <name evidence="5" type="ORF">IB211_01407c</name>
</gene>
<accession>A0A0S2W353</accession>
<dbReference type="InterPro" id="IPR052174">
    <property type="entry name" value="Flavoredoxin"/>
</dbReference>
<dbReference type="SUPFAM" id="SSF50475">
    <property type="entry name" value="FMN-binding split barrel"/>
    <property type="match status" value="1"/>
</dbReference>
<comment type="cofactor">
    <cofactor evidence="1">
        <name>FMN</name>
        <dbReference type="ChEBI" id="CHEBI:58210"/>
    </cofactor>
</comment>